<dbReference type="STRING" id="41997.RV16_GL002054"/>
<feature type="domain" description="BIG2" evidence="2">
    <location>
        <begin position="159"/>
        <end position="236"/>
    </location>
</feature>
<dbReference type="Gene3D" id="2.60.120.380">
    <property type="match status" value="1"/>
</dbReference>
<dbReference type="RefSeq" id="WP_016175942.1">
    <property type="nucleotide sequence ID" value="NZ_KE136390.1"/>
</dbReference>
<proteinExistence type="predicted"/>
<keyword evidence="1" id="KW-0732">Signal</keyword>
<dbReference type="Gene3D" id="2.60.40.1080">
    <property type="match status" value="3"/>
</dbReference>
<dbReference type="InterPro" id="IPR045197">
    <property type="entry name" value="NUP210-like"/>
</dbReference>
<sequence>MTTNRWKKVLNKLLLVGLFTSFISVPTSVSVQAATSPVTVEKEFNGDNARANNLILNQKTQGSFSGKQDTDVYALTLTTASDIQLVFNGSGNAIEQLATFQLSNSAGKVLVNAKKVTNGTSQTLIKQSLPKGKYYFSFKNTQNLTTAKNYHFTLTTLPPVSGVSISQKEKSLYVNETTTLSATVAPNNTLNKAVSWTSSNTAIATVDTKGKVTAKKAGSATITAKSQNGNKTATAKITVKNRNVTGVSVSPTSKTIEIGATTTVSATVSPANATIKTVSWTSSDSKIATVDSKGKIIGKKAGKVTITATTTDGKKTAKANITVQAKKVAVKSVSINAPTKTITVGKSTTVKATFNPSNASNKGVTWKSSNTKVATIDANGKIVGKKAGKTTITVTTKDGKKTATVNITVNATKPIGKTVYIAPKSGKKYHFDPHCRGLKNAHSVSSMTENQAKSAGYNLCGWED</sequence>
<dbReference type="SUPFAM" id="SSF49373">
    <property type="entry name" value="Invasin/intimin cell-adhesion fragments"/>
    <property type="match status" value="3"/>
</dbReference>
<dbReference type="EMBL" id="AHYT01000010">
    <property type="protein sequence ID" value="EOT26406.1"/>
    <property type="molecule type" value="Genomic_DNA"/>
</dbReference>
<feature type="chain" id="PRO_5004488478" description="BIG2 domain-containing protein" evidence="1">
    <location>
        <begin position="34"/>
        <end position="464"/>
    </location>
</feature>
<comment type="caution">
    <text evidence="3">The sequence shown here is derived from an EMBL/GenBank/DDBJ whole genome shotgun (WGS) entry which is preliminary data.</text>
</comment>
<evidence type="ECO:0000313" key="4">
    <source>
        <dbReference type="Proteomes" id="UP000014136"/>
    </source>
</evidence>
<dbReference type="AlphaFoldDB" id="S0NJ31"/>
<dbReference type="SMART" id="SM00635">
    <property type="entry name" value="BID_2"/>
    <property type="match status" value="3"/>
</dbReference>
<dbReference type="HOGENOM" id="CLU_588937_0_0_9"/>
<gene>
    <name evidence="3" type="ORF">OMQ_02181</name>
</gene>
<feature type="signal peptide" evidence="1">
    <location>
        <begin position="1"/>
        <end position="33"/>
    </location>
</feature>
<feature type="domain" description="BIG2" evidence="2">
    <location>
        <begin position="243"/>
        <end position="320"/>
    </location>
</feature>
<keyword evidence="4" id="KW-1185">Reference proteome</keyword>
<dbReference type="Pfam" id="PF02368">
    <property type="entry name" value="Big_2"/>
    <property type="match status" value="3"/>
</dbReference>
<reference evidence="3 4" key="1">
    <citation type="submission" date="2013-03" db="EMBL/GenBank/DDBJ databases">
        <title>The Genome Sequence of Enterococcus saccharolyticus ATCC_43076 (Illumina only assembly).</title>
        <authorList>
            <consortium name="The Broad Institute Genomics Platform"/>
            <consortium name="The Broad Institute Genome Sequencing Center for Infectious Disease"/>
            <person name="Earl A."/>
            <person name="Russ C."/>
            <person name="Gilmore M."/>
            <person name="Surin D."/>
            <person name="Walker B."/>
            <person name="Young S."/>
            <person name="Zeng Q."/>
            <person name="Gargeya S."/>
            <person name="Fitzgerald M."/>
            <person name="Haas B."/>
            <person name="Abouelleil A."/>
            <person name="Allen A.W."/>
            <person name="Alvarado L."/>
            <person name="Arachchi H.M."/>
            <person name="Berlin A.M."/>
            <person name="Chapman S.B."/>
            <person name="Gainer-Dewar J."/>
            <person name="Goldberg J."/>
            <person name="Griggs A."/>
            <person name="Gujja S."/>
            <person name="Hansen M."/>
            <person name="Howarth C."/>
            <person name="Imamovic A."/>
            <person name="Ireland A."/>
            <person name="Larimer J."/>
            <person name="McCowan C."/>
            <person name="Murphy C."/>
            <person name="Pearson M."/>
            <person name="Poon T.W."/>
            <person name="Priest M."/>
            <person name="Roberts A."/>
            <person name="Saif S."/>
            <person name="Shea T."/>
            <person name="Sisk P."/>
            <person name="Sykes S."/>
            <person name="Wortman J."/>
            <person name="Nusbaum C."/>
            <person name="Birren B."/>
        </authorList>
    </citation>
    <scope>NUCLEOTIDE SEQUENCE [LARGE SCALE GENOMIC DNA]</scope>
    <source>
        <strain evidence="3 4">ATCC 43076</strain>
    </source>
</reference>
<dbReference type="eggNOG" id="COG5492">
    <property type="taxonomic scope" value="Bacteria"/>
</dbReference>
<name>S0NJ31_9ENTE</name>
<dbReference type="PATRIC" id="fig|1139996.3.peg.2145"/>
<evidence type="ECO:0000259" key="2">
    <source>
        <dbReference type="SMART" id="SM00635"/>
    </source>
</evidence>
<feature type="domain" description="BIG2" evidence="2">
    <location>
        <begin position="329"/>
        <end position="406"/>
    </location>
</feature>
<accession>S0NJ31</accession>
<evidence type="ECO:0000256" key="1">
    <source>
        <dbReference type="SAM" id="SignalP"/>
    </source>
</evidence>
<dbReference type="OrthoDB" id="885042at2"/>
<evidence type="ECO:0000313" key="3">
    <source>
        <dbReference type="EMBL" id="EOT26406.1"/>
    </source>
</evidence>
<dbReference type="InterPro" id="IPR008964">
    <property type="entry name" value="Invasin/intimin_cell_adhesion"/>
</dbReference>
<protein>
    <recommendedName>
        <fullName evidence="2">BIG2 domain-containing protein</fullName>
    </recommendedName>
</protein>
<dbReference type="PANTHER" id="PTHR23019:SF0">
    <property type="entry name" value="NUCLEAR PORE MEMBRANE GLYCOPROTEIN 210"/>
    <property type="match status" value="1"/>
</dbReference>
<dbReference type="PANTHER" id="PTHR23019">
    <property type="entry name" value="NUCLEAR PORE MEMBRANE GLYCOPROTEIN GP210-RELATED"/>
    <property type="match status" value="1"/>
</dbReference>
<dbReference type="Proteomes" id="UP000014136">
    <property type="component" value="Unassembled WGS sequence"/>
</dbReference>
<dbReference type="InterPro" id="IPR003343">
    <property type="entry name" value="Big_2"/>
</dbReference>
<organism evidence="3 4">
    <name type="scientific">Enterococcus saccharolyticus subsp. saccharolyticus ATCC 43076</name>
    <dbReference type="NCBI Taxonomy" id="1139996"/>
    <lineage>
        <taxon>Bacteria</taxon>
        <taxon>Bacillati</taxon>
        <taxon>Bacillota</taxon>
        <taxon>Bacilli</taxon>
        <taxon>Lactobacillales</taxon>
        <taxon>Enterococcaceae</taxon>
        <taxon>Enterococcus</taxon>
    </lineage>
</organism>
<dbReference type="SUPFAM" id="SSF89260">
    <property type="entry name" value="Collagen-binding domain"/>
    <property type="match status" value="1"/>
</dbReference>